<dbReference type="GO" id="GO:0003700">
    <property type="term" value="F:DNA-binding transcription factor activity"/>
    <property type="evidence" value="ECO:0007669"/>
    <property type="project" value="InterPro"/>
</dbReference>
<evidence type="ECO:0000256" key="2">
    <source>
        <dbReference type="ARBA" id="ARBA00023015"/>
    </source>
</evidence>
<reference evidence="6 7" key="1">
    <citation type="submission" date="2014-07" db="EMBL/GenBank/DDBJ databases">
        <title>Draft genome sequence of Thalassospira profundimaris S25-3-2.</title>
        <authorList>
            <person name="Lai Q."/>
            <person name="Shao Z."/>
        </authorList>
    </citation>
    <scope>NUCLEOTIDE SEQUENCE [LARGE SCALE GENOMIC DNA]</scope>
    <source>
        <strain evidence="6 7">S25-3-2</strain>
    </source>
</reference>
<keyword evidence="4" id="KW-0804">Transcription</keyword>
<dbReference type="EMBL" id="JPWH01000028">
    <property type="protein sequence ID" value="RCK43108.1"/>
    <property type="molecule type" value="Genomic_DNA"/>
</dbReference>
<name>A0A367WP11_9PROT</name>
<comment type="caution">
    <text evidence="6">The sequence shown here is derived from an EMBL/GenBank/DDBJ whole genome shotgun (WGS) entry which is preliminary data.</text>
</comment>
<dbReference type="GO" id="GO:0005829">
    <property type="term" value="C:cytosol"/>
    <property type="evidence" value="ECO:0007669"/>
    <property type="project" value="TreeGrafter"/>
</dbReference>
<evidence type="ECO:0000313" key="7">
    <source>
        <dbReference type="Proteomes" id="UP000252517"/>
    </source>
</evidence>
<accession>A0A367WP11</accession>
<dbReference type="PROSITE" id="PS50931">
    <property type="entry name" value="HTH_LYSR"/>
    <property type="match status" value="1"/>
</dbReference>
<organism evidence="6 7">
    <name type="scientific">Thalassospira profundimaris</name>
    <dbReference type="NCBI Taxonomy" id="502049"/>
    <lineage>
        <taxon>Bacteria</taxon>
        <taxon>Pseudomonadati</taxon>
        <taxon>Pseudomonadota</taxon>
        <taxon>Alphaproteobacteria</taxon>
        <taxon>Rhodospirillales</taxon>
        <taxon>Thalassospiraceae</taxon>
        <taxon>Thalassospira</taxon>
    </lineage>
</organism>
<keyword evidence="3" id="KW-0238">DNA-binding</keyword>
<dbReference type="PANTHER" id="PTHR30419:SF24">
    <property type="entry name" value="HTH-TYPE TRANSCRIPTIONAL REGULATOR CZCR"/>
    <property type="match status" value="1"/>
</dbReference>
<dbReference type="OrthoDB" id="9808620at2"/>
<comment type="similarity">
    <text evidence="1">Belongs to the LysR transcriptional regulatory family.</text>
</comment>
<dbReference type="SUPFAM" id="SSF46785">
    <property type="entry name" value="Winged helix' DNA-binding domain"/>
    <property type="match status" value="1"/>
</dbReference>
<evidence type="ECO:0000259" key="5">
    <source>
        <dbReference type="PROSITE" id="PS50931"/>
    </source>
</evidence>
<dbReference type="InterPro" id="IPR000847">
    <property type="entry name" value="LysR_HTH_N"/>
</dbReference>
<dbReference type="InterPro" id="IPR036390">
    <property type="entry name" value="WH_DNA-bd_sf"/>
</dbReference>
<dbReference type="Pfam" id="PF03466">
    <property type="entry name" value="LysR_substrate"/>
    <property type="match status" value="1"/>
</dbReference>
<evidence type="ECO:0000313" key="6">
    <source>
        <dbReference type="EMBL" id="RCK43108.1"/>
    </source>
</evidence>
<proteinExistence type="inferred from homology"/>
<dbReference type="AlphaFoldDB" id="A0A367WP11"/>
<dbReference type="Gene3D" id="1.10.10.10">
    <property type="entry name" value="Winged helix-like DNA-binding domain superfamily/Winged helix DNA-binding domain"/>
    <property type="match status" value="1"/>
</dbReference>
<protein>
    <recommendedName>
        <fullName evidence="5">HTH lysR-type domain-containing protein</fullName>
    </recommendedName>
</protein>
<dbReference type="GO" id="GO:0003677">
    <property type="term" value="F:DNA binding"/>
    <property type="evidence" value="ECO:0007669"/>
    <property type="project" value="UniProtKB-KW"/>
</dbReference>
<dbReference type="InterPro" id="IPR005119">
    <property type="entry name" value="LysR_subst-bd"/>
</dbReference>
<dbReference type="RefSeq" id="WP_114090349.1">
    <property type="nucleotide sequence ID" value="NZ_JPWH01000028.1"/>
</dbReference>
<gene>
    <name evidence="6" type="ORF">TH25_22465</name>
</gene>
<dbReference type="PRINTS" id="PR00039">
    <property type="entry name" value="HTHLYSR"/>
</dbReference>
<evidence type="ECO:0000256" key="4">
    <source>
        <dbReference type="ARBA" id="ARBA00023163"/>
    </source>
</evidence>
<evidence type="ECO:0000256" key="3">
    <source>
        <dbReference type="ARBA" id="ARBA00023125"/>
    </source>
</evidence>
<dbReference type="Proteomes" id="UP000252517">
    <property type="component" value="Unassembled WGS sequence"/>
</dbReference>
<dbReference type="FunFam" id="1.10.10.10:FF:000001">
    <property type="entry name" value="LysR family transcriptional regulator"/>
    <property type="match status" value="1"/>
</dbReference>
<evidence type="ECO:0000256" key="1">
    <source>
        <dbReference type="ARBA" id="ARBA00009437"/>
    </source>
</evidence>
<dbReference type="Gene3D" id="3.40.190.290">
    <property type="match status" value="1"/>
</dbReference>
<sequence>MNITQIRSLIAIAETRSFTVAAQRIGITQSAMSQAIAGLEENLAVKLLVRQPDGVFLTAFGERALEHAQRAMKHLAAIQTEAAIEAGQPLMSLRLAAFASVYATILPRLIARFRVLYPDIHLTLLESDDSEIENLLAAGHVDLGVVLNPAPQDNALLLGQDEWMAIFPRSHHLARRKNVSLADLAGQPFVLATGGCRIHAQSLLADAGLTLSDIRIRVRDWSSAIALVGAGEGISLVPESALQGHDRMAGQKSLATARLKPGLFRQFGLRASLADKKSHAARLFWEMAKRRMA</sequence>
<keyword evidence="2" id="KW-0805">Transcription regulation</keyword>
<dbReference type="CDD" id="cd05466">
    <property type="entry name" value="PBP2_LTTR_substrate"/>
    <property type="match status" value="1"/>
</dbReference>
<dbReference type="Pfam" id="PF00126">
    <property type="entry name" value="HTH_1"/>
    <property type="match status" value="1"/>
</dbReference>
<dbReference type="PANTHER" id="PTHR30419">
    <property type="entry name" value="HTH-TYPE TRANSCRIPTIONAL REGULATOR YBHD"/>
    <property type="match status" value="1"/>
</dbReference>
<dbReference type="InterPro" id="IPR036388">
    <property type="entry name" value="WH-like_DNA-bd_sf"/>
</dbReference>
<feature type="domain" description="HTH lysR-type" evidence="5">
    <location>
        <begin position="1"/>
        <end position="58"/>
    </location>
</feature>
<dbReference type="InterPro" id="IPR050950">
    <property type="entry name" value="HTH-type_LysR_regulators"/>
</dbReference>
<dbReference type="SUPFAM" id="SSF53850">
    <property type="entry name" value="Periplasmic binding protein-like II"/>
    <property type="match status" value="1"/>
</dbReference>